<dbReference type="Proteomes" id="UP000000226">
    <property type="component" value="Chromosome 7"/>
</dbReference>
<accession>V7BCF1</accession>
<keyword evidence="1" id="KW-1133">Transmembrane helix</keyword>
<dbReference type="AlphaFoldDB" id="V7BCF1"/>
<protein>
    <submittedName>
        <fullName evidence="2">Uncharacterized protein</fullName>
    </submittedName>
</protein>
<feature type="transmembrane region" description="Helical" evidence="1">
    <location>
        <begin position="6"/>
        <end position="30"/>
    </location>
</feature>
<keyword evidence="1" id="KW-0812">Transmembrane</keyword>
<reference evidence="3" key="1">
    <citation type="journal article" date="2014" name="Nat. Genet.">
        <title>A reference genome for common bean and genome-wide analysis of dual domestications.</title>
        <authorList>
            <person name="Schmutz J."/>
            <person name="McClean P.E."/>
            <person name="Mamidi S."/>
            <person name="Wu G.A."/>
            <person name="Cannon S.B."/>
            <person name="Grimwood J."/>
            <person name="Jenkins J."/>
            <person name="Shu S."/>
            <person name="Song Q."/>
            <person name="Chavarro C."/>
            <person name="Torres-Torres M."/>
            <person name="Geffroy V."/>
            <person name="Moghaddam S.M."/>
            <person name="Gao D."/>
            <person name="Abernathy B."/>
            <person name="Barry K."/>
            <person name="Blair M."/>
            <person name="Brick M.A."/>
            <person name="Chovatia M."/>
            <person name="Gepts P."/>
            <person name="Goodstein D.M."/>
            <person name="Gonzales M."/>
            <person name="Hellsten U."/>
            <person name="Hyten D.L."/>
            <person name="Jia G."/>
            <person name="Kelly J.D."/>
            <person name="Kudrna D."/>
            <person name="Lee R."/>
            <person name="Richard M.M."/>
            <person name="Miklas P.N."/>
            <person name="Osorno J.M."/>
            <person name="Rodrigues J."/>
            <person name="Thareau V."/>
            <person name="Urrea C.A."/>
            <person name="Wang M."/>
            <person name="Yu Y."/>
            <person name="Zhang M."/>
            <person name="Wing R.A."/>
            <person name="Cregan P.B."/>
            <person name="Rokhsar D.S."/>
            <person name="Jackson S.A."/>
        </authorList>
    </citation>
    <scope>NUCLEOTIDE SEQUENCE [LARGE SCALE GENOMIC DNA]</scope>
    <source>
        <strain evidence="3">cv. G19833</strain>
    </source>
</reference>
<organism evidence="2 3">
    <name type="scientific">Phaseolus vulgaris</name>
    <name type="common">Kidney bean</name>
    <name type="synonym">French bean</name>
    <dbReference type="NCBI Taxonomy" id="3885"/>
    <lineage>
        <taxon>Eukaryota</taxon>
        <taxon>Viridiplantae</taxon>
        <taxon>Streptophyta</taxon>
        <taxon>Embryophyta</taxon>
        <taxon>Tracheophyta</taxon>
        <taxon>Spermatophyta</taxon>
        <taxon>Magnoliopsida</taxon>
        <taxon>eudicotyledons</taxon>
        <taxon>Gunneridae</taxon>
        <taxon>Pentapetalae</taxon>
        <taxon>rosids</taxon>
        <taxon>fabids</taxon>
        <taxon>Fabales</taxon>
        <taxon>Fabaceae</taxon>
        <taxon>Papilionoideae</taxon>
        <taxon>50 kb inversion clade</taxon>
        <taxon>NPAAA clade</taxon>
        <taxon>indigoferoid/millettioid clade</taxon>
        <taxon>Phaseoleae</taxon>
        <taxon>Phaseolus</taxon>
    </lineage>
</organism>
<keyword evidence="3" id="KW-1185">Reference proteome</keyword>
<dbReference type="EMBL" id="CM002294">
    <property type="protein sequence ID" value="ESW15547.1"/>
    <property type="molecule type" value="Genomic_DNA"/>
</dbReference>
<name>V7BCF1_PHAVU</name>
<sequence length="121" mass="13596">MQDPLTPSFLIKLLLIVFLLAIFMWLFIYLTRGGEIRRGGISNAFINDDEGHQNAFMADIQASEIDNAFNNKKKGQQFFPGLRVTSGEPSQAPNLLRIVLQFIAYLFGGEKYPANSKGKQI</sequence>
<evidence type="ECO:0000256" key="1">
    <source>
        <dbReference type="SAM" id="Phobius"/>
    </source>
</evidence>
<evidence type="ECO:0000313" key="2">
    <source>
        <dbReference type="EMBL" id="ESW15547.1"/>
    </source>
</evidence>
<evidence type="ECO:0000313" key="3">
    <source>
        <dbReference type="Proteomes" id="UP000000226"/>
    </source>
</evidence>
<gene>
    <name evidence="2" type="ORF">PHAVU_007G081200g</name>
</gene>
<proteinExistence type="predicted"/>
<keyword evidence="1" id="KW-0472">Membrane</keyword>
<dbReference type="Gramene" id="ESW15547">
    <property type="protein sequence ID" value="ESW15547"/>
    <property type="gene ID" value="PHAVU_007G081200g"/>
</dbReference>